<dbReference type="RefSeq" id="WP_143657948.1">
    <property type="nucleotide sequence ID" value="NZ_MWQN01000001.1"/>
</dbReference>
<dbReference type="EMBL" id="MWQN01000001">
    <property type="protein sequence ID" value="OPC81826.1"/>
    <property type="molecule type" value="Genomic_DNA"/>
</dbReference>
<evidence type="ECO:0000313" key="1">
    <source>
        <dbReference type="EMBL" id="OPC81826.1"/>
    </source>
</evidence>
<comment type="caution">
    <text evidence="1">The sequence shown here is derived from an EMBL/GenBank/DDBJ whole genome shotgun (WGS) entry which is preliminary data.</text>
</comment>
<protein>
    <submittedName>
        <fullName evidence="1">Uncharacterized protein</fullName>
    </submittedName>
</protein>
<keyword evidence="2" id="KW-1185">Reference proteome</keyword>
<dbReference type="AlphaFoldDB" id="A0A1T3NY97"/>
<accession>A0A1T3NY97</accession>
<name>A0A1T3NY97_9ACTN</name>
<reference evidence="1 2" key="1">
    <citation type="submission" date="2017-03" db="EMBL/GenBank/DDBJ databases">
        <title>Draft genome sequence of Streptomyces scabrisporus NF3, endophyte isolated from Amphipterygium adstringens.</title>
        <authorList>
            <person name="Vazquez M."/>
            <person name="Ceapa C.D."/>
            <person name="Rodriguez Luna D."/>
            <person name="Sanchez Esquivel S."/>
        </authorList>
    </citation>
    <scope>NUCLEOTIDE SEQUENCE [LARGE SCALE GENOMIC DNA]</scope>
    <source>
        <strain evidence="1 2">NF3</strain>
    </source>
</reference>
<dbReference type="STRING" id="159449.B4N89_13560"/>
<evidence type="ECO:0000313" key="2">
    <source>
        <dbReference type="Proteomes" id="UP000190037"/>
    </source>
</evidence>
<organism evidence="1 2">
    <name type="scientific">Embleya scabrispora</name>
    <dbReference type="NCBI Taxonomy" id="159449"/>
    <lineage>
        <taxon>Bacteria</taxon>
        <taxon>Bacillati</taxon>
        <taxon>Actinomycetota</taxon>
        <taxon>Actinomycetes</taxon>
        <taxon>Kitasatosporales</taxon>
        <taxon>Streptomycetaceae</taxon>
        <taxon>Embleya</taxon>
    </lineage>
</organism>
<dbReference type="Proteomes" id="UP000190037">
    <property type="component" value="Unassembled WGS sequence"/>
</dbReference>
<proteinExistence type="predicted"/>
<sequence length="82" mass="8677">MAPPRIRHSIGDALRNVARARRLAIGPRDLAALTVAAADAVPDDTTVVPRPTAGSALTPKPHATPADARAIAHRIETTWNRT</sequence>
<gene>
    <name evidence="1" type="ORF">B4N89_13560</name>
</gene>